<name>A0A3P6NFZ1_ANISI</name>
<accession>A0A3P6NFZ1</accession>
<proteinExistence type="predicted"/>
<dbReference type="GO" id="GO:0030139">
    <property type="term" value="C:endocytic vesicle"/>
    <property type="evidence" value="ECO:0007669"/>
    <property type="project" value="TreeGrafter"/>
</dbReference>
<dbReference type="GO" id="GO:0042147">
    <property type="term" value="P:retrograde transport, endosome to Golgi"/>
    <property type="evidence" value="ECO:0007669"/>
    <property type="project" value="TreeGrafter"/>
</dbReference>
<sequence>MLTSLKAMGEQKAYRLEGEALQKANINLIVPYMANSNPLLRCAAAEAMGRLAQAVGDAQFVASMAQFSFDKLKSCRDAINRTGFALALGSLHRYVGSLGSGQHLNTSVSILLALAQDGTSALVQTWSILALGLIADTGGGMFRGYVEPSLSLCLRLLLTTPTANVDVLQCVGKLVSV</sequence>
<gene>
    <name evidence="1" type="ORF">ASIM_LOCUS2754</name>
</gene>
<evidence type="ECO:0000313" key="1">
    <source>
        <dbReference type="EMBL" id="VDK20537.1"/>
    </source>
</evidence>
<dbReference type="GO" id="GO:0005794">
    <property type="term" value="C:Golgi apparatus"/>
    <property type="evidence" value="ECO:0007669"/>
    <property type="project" value="TreeGrafter"/>
</dbReference>
<dbReference type="Proteomes" id="UP000267096">
    <property type="component" value="Unassembled WGS sequence"/>
</dbReference>
<dbReference type="PANTHER" id="PTHR21663">
    <property type="entry name" value="HYPOTHETICAL HEAT DOMAIN-CONTAINING"/>
    <property type="match status" value="1"/>
</dbReference>
<dbReference type="GO" id="GO:0006897">
    <property type="term" value="P:endocytosis"/>
    <property type="evidence" value="ECO:0007669"/>
    <property type="project" value="TreeGrafter"/>
</dbReference>
<dbReference type="EMBL" id="UYRR01003867">
    <property type="protein sequence ID" value="VDK20537.1"/>
    <property type="molecule type" value="Genomic_DNA"/>
</dbReference>
<protein>
    <submittedName>
        <fullName evidence="1">Uncharacterized protein</fullName>
    </submittedName>
</protein>
<dbReference type="InterPro" id="IPR040108">
    <property type="entry name" value="Laa1/Sip1/HEATR5"/>
</dbReference>
<dbReference type="OrthoDB" id="192608at2759"/>
<dbReference type="GO" id="GO:0008104">
    <property type="term" value="P:intracellular protein localization"/>
    <property type="evidence" value="ECO:0007669"/>
    <property type="project" value="TreeGrafter"/>
</dbReference>
<keyword evidence="2" id="KW-1185">Reference proteome</keyword>
<dbReference type="Gene3D" id="1.25.10.10">
    <property type="entry name" value="Leucine-rich Repeat Variant"/>
    <property type="match status" value="1"/>
</dbReference>
<dbReference type="PANTHER" id="PTHR21663:SF0">
    <property type="entry name" value="HEAT REPEAT-CONTAINING PROTEIN 5B"/>
    <property type="match status" value="1"/>
</dbReference>
<dbReference type="SUPFAM" id="SSF48371">
    <property type="entry name" value="ARM repeat"/>
    <property type="match status" value="1"/>
</dbReference>
<dbReference type="InterPro" id="IPR011989">
    <property type="entry name" value="ARM-like"/>
</dbReference>
<dbReference type="InterPro" id="IPR016024">
    <property type="entry name" value="ARM-type_fold"/>
</dbReference>
<dbReference type="GO" id="GO:0016020">
    <property type="term" value="C:membrane"/>
    <property type="evidence" value="ECO:0007669"/>
    <property type="project" value="TreeGrafter"/>
</dbReference>
<evidence type="ECO:0000313" key="2">
    <source>
        <dbReference type="Proteomes" id="UP000267096"/>
    </source>
</evidence>
<reference evidence="1 2" key="1">
    <citation type="submission" date="2018-11" db="EMBL/GenBank/DDBJ databases">
        <authorList>
            <consortium name="Pathogen Informatics"/>
        </authorList>
    </citation>
    <scope>NUCLEOTIDE SEQUENCE [LARGE SCALE GENOMIC DNA]</scope>
</reference>
<organism evidence="1 2">
    <name type="scientific">Anisakis simplex</name>
    <name type="common">Herring worm</name>
    <dbReference type="NCBI Taxonomy" id="6269"/>
    <lineage>
        <taxon>Eukaryota</taxon>
        <taxon>Metazoa</taxon>
        <taxon>Ecdysozoa</taxon>
        <taxon>Nematoda</taxon>
        <taxon>Chromadorea</taxon>
        <taxon>Rhabditida</taxon>
        <taxon>Spirurina</taxon>
        <taxon>Ascaridomorpha</taxon>
        <taxon>Ascaridoidea</taxon>
        <taxon>Anisakidae</taxon>
        <taxon>Anisakis</taxon>
        <taxon>Anisakis simplex complex</taxon>
    </lineage>
</organism>
<dbReference type="GO" id="GO:0005829">
    <property type="term" value="C:cytosol"/>
    <property type="evidence" value="ECO:0007669"/>
    <property type="project" value="GOC"/>
</dbReference>
<dbReference type="AlphaFoldDB" id="A0A3P6NFZ1"/>